<dbReference type="InterPro" id="IPR012368">
    <property type="entry name" value="OxRdtase_Mopterin-bd_su_IorB"/>
</dbReference>
<dbReference type="InterPro" id="IPR046867">
    <property type="entry name" value="AldOxase/xan_DH_MoCoBD2"/>
</dbReference>
<evidence type="ECO:0000259" key="1">
    <source>
        <dbReference type="SMART" id="SM01008"/>
    </source>
</evidence>
<keyword evidence="3" id="KW-1185">Reference proteome</keyword>
<dbReference type="InterPro" id="IPR006311">
    <property type="entry name" value="TAT_signal"/>
</dbReference>
<reference evidence="2 3" key="1">
    <citation type="submission" date="2020-09" db="EMBL/GenBank/DDBJ databases">
        <title>Sphingomonas sp., a new species isolated from pork steak.</title>
        <authorList>
            <person name="Heidler von Heilborn D."/>
        </authorList>
    </citation>
    <scope>NUCLEOTIDE SEQUENCE [LARGE SCALE GENOMIC DNA]</scope>
    <source>
        <strain evidence="3">S8-3T</strain>
    </source>
</reference>
<dbReference type="Proteomes" id="UP000516148">
    <property type="component" value="Chromosome"/>
</dbReference>
<organism evidence="2 3">
    <name type="scientific">Sphingomonas alpina</name>
    <dbReference type="NCBI Taxonomy" id="653931"/>
    <lineage>
        <taxon>Bacteria</taxon>
        <taxon>Pseudomonadati</taxon>
        <taxon>Pseudomonadota</taxon>
        <taxon>Alphaproteobacteria</taxon>
        <taxon>Sphingomonadales</taxon>
        <taxon>Sphingomonadaceae</taxon>
        <taxon>Sphingomonas</taxon>
    </lineage>
</organism>
<evidence type="ECO:0000313" key="2">
    <source>
        <dbReference type="EMBL" id="QNQ08733.1"/>
    </source>
</evidence>
<proteinExistence type="predicted"/>
<protein>
    <submittedName>
        <fullName evidence="2">Xanthine dehydrogenase family protein molybdopterin-binding subunit</fullName>
    </submittedName>
</protein>
<dbReference type="SUPFAM" id="SSF56003">
    <property type="entry name" value="Molybdenum cofactor-binding domain"/>
    <property type="match status" value="2"/>
</dbReference>
<dbReference type="PANTHER" id="PTHR47495:SF2">
    <property type="entry name" value="ALDEHYDE DEHYDROGENASE"/>
    <property type="match status" value="1"/>
</dbReference>
<dbReference type="Pfam" id="PF20256">
    <property type="entry name" value="MoCoBD_2"/>
    <property type="match status" value="2"/>
</dbReference>
<feature type="domain" description="Aldehyde oxidase/xanthine dehydrogenase a/b hammerhead" evidence="1">
    <location>
        <begin position="208"/>
        <end position="286"/>
    </location>
</feature>
<dbReference type="InterPro" id="IPR052516">
    <property type="entry name" value="N-heterocyclic_Hydroxylase"/>
</dbReference>
<accession>A0A7H0LGD0</accession>
<dbReference type="Gene3D" id="3.90.1170.50">
    <property type="entry name" value="Aldehyde oxidase/xanthine dehydrogenase, a/b hammerhead"/>
    <property type="match status" value="1"/>
</dbReference>
<gene>
    <name evidence="2" type="ORF">H3Z74_18650</name>
</gene>
<dbReference type="RefSeq" id="WP_187761060.1">
    <property type="nucleotide sequence ID" value="NZ_CP061038.1"/>
</dbReference>
<name>A0A7H0LGD0_9SPHN</name>
<dbReference type="Gene3D" id="3.30.365.10">
    <property type="entry name" value="Aldehyde oxidase/xanthine dehydrogenase, molybdopterin binding domain"/>
    <property type="match status" value="4"/>
</dbReference>
<dbReference type="AlphaFoldDB" id="A0A7H0LGD0"/>
<dbReference type="PIRSF" id="PIRSF036389">
    <property type="entry name" value="IOR_B"/>
    <property type="match status" value="1"/>
</dbReference>
<dbReference type="InterPro" id="IPR037165">
    <property type="entry name" value="AldOxase/xan_DH_Mopterin-bd_sf"/>
</dbReference>
<dbReference type="InterPro" id="IPR008274">
    <property type="entry name" value="AldOxase/xan_DH_MoCoBD1"/>
</dbReference>
<dbReference type="EMBL" id="CP061038">
    <property type="protein sequence ID" value="QNQ08733.1"/>
    <property type="molecule type" value="Genomic_DNA"/>
</dbReference>
<dbReference type="Pfam" id="PF02738">
    <property type="entry name" value="MoCoBD_1"/>
    <property type="match status" value="1"/>
</dbReference>
<sequence length="716" mass="75536">MNAPFDANGTSRREFLGTSGLVIGLALPMGGRAAAAPAKAAAPFAPNAFVRIAADNSVTVIIKHIEFGQGPATGLTTIVADELDADWSQMRIDFAPANDPLYKNLMFGTMGTGGSTAMANSWMQLRNAGAAARAMLVEAAARKWKVPAAEIKVSKGVVSHGKRKARFGELAADAALLPVPEKPVLKTPDQFTLIGTDVPKIDTLVKTTGTAQFTMDTRRPGMVISVIQHPPAFGGTVKAVRDAAALKVPGVVAVKAIPHGVVVYAKDTFAAIRGRAALDVDWDLSKAETRSTEAMIKTYAEAAATPGKQAEAKGDAAAAIKGAAKTIDATYIFPYLAHAPMEPLDVVIEPREGGADVWMGSQFQVGETAAIAGVLGVPFAGMTLHELYAGGSFGRRATPAMEFAVEAASAVKALGGKTPVKHVWTRETDLLGGRYRPLVVHRAQGGVDARGEIVGWDSVIAAQSFMIGTPFEDKSKGYDDSMMEGVTESSYDFPAFRAGFHVMQNGVPTLWWRSVGNTHTAYAVETFLDQLLELGGQDRIAGRLKLMKDDRAKAVLRRVAELAGGLDAKSGRARGVAFHKSFGSYVAQIAEVSKGADGLPKVHKMWCAIDCGIAINTNVIRAQIEGGIGYGLGHALYSEITLGEGGLVQQSNFDSYRSLRIGEMPEVEVAIIKSGANPTGVGEPGLPPTAPAIANAWRRLTGKAVRRLPFAHGDNA</sequence>
<dbReference type="KEGG" id="spap:H3Z74_18650"/>
<evidence type="ECO:0000313" key="3">
    <source>
        <dbReference type="Proteomes" id="UP000516148"/>
    </source>
</evidence>
<dbReference type="GO" id="GO:0016491">
    <property type="term" value="F:oxidoreductase activity"/>
    <property type="evidence" value="ECO:0007669"/>
    <property type="project" value="InterPro"/>
</dbReference>
<dbReference type="PANTHER" id="PTHR47495">
    <property type="entry name" value="ALDEHYDE DEHYDROGENASE"/>
    <property type="match status" value="1"/>
</dbReference>
<dbReference type="InterPro" id="IPR000674">
    <property type="entry name" value="Ald_Oxase/Xan_DH_a/b"/>
</dbReference>
<dbReference type="SMART" id="SM01008">
    <property type="entry name" value="Ald_Xan_dh_C"/>
    <property type="match status" value="1"/>
</dbReference>
<dbReference type="PROSITE" id="PS51318">
    <property type="entry name" value="TAT"/>
    <property type="match status" value="1"/>
</dbReference>